<accession>A0A5D2BK36</accession>
<proteinExistence type="predicted"/>
<dbReference type="PANTHER" id="PTHR22773">
    <property type="entry name" value="NADH DEHYDROGENASE"/>
    <property type="match status" value="1"/>
</dbReference>
<sequence>MLAYLSIGQIRYVIIGIIVGDSNGEYASMITFSCILSLALCLLSLGGLPPLATGLYFLVSIELLTSVVCIYYYLKVIKLLMTGRNQEITHHVRNYRRSPLRSNNSIKLSMIVCVIQSTIPGISMNPIIAIARDTLF</sequence>
<comment type="subcellular location">
    <subcellularLocation>
        <location evidence="1">Membrane</location>
        <topology evidence="1">Multi-pass membrane protein</topology>
    </subcellularLocation>
</comment>
<evidence type="ECO:0000256" key="4">
    <source>
        <dbReference type="ARBA" id="ARBA00022989"/>
    </source>
</evidence>
<keyword evidence="2" id="KW-0813">Transport</keyword>
<evidence type="ECO:0000256" key="6">
    <source>
        <dbReference type="SAM" id="Phobius"/>
    </source>
</evidence>
<evidence type="ECO:0000256" key="5">
    <source>
        <dbReference type="ARBA" id="ARBA00023136"/>
    </source>
</evidence>
<name>A0A5D2BK36_GOSDA</name>
<reference evidence="7 8" key="1">
    <citation type="submission" date="2019-06" db="EMBL/GenBank/DDBJ databases">
        <title>WGS assembly of Gossypium darwinii.</title>
        <authorList>
            <person name="Chen Z.J."/>
            <person name="Sreedasyam A."/>
            <person name="Ando A."/>
            <person name="Song Q."/>
            <person name="De L."/>
            <person name="Hulse-Kemp A."/>
            <person name="Ding M."/>
            <person name="Ye W."/>
            <person name="Kirkbride R."/>
            <person name="Jenkins J."/>
            <person name="Plott C."/>
            <person name="Lovell J."/>
            <person name="Lin Y.-M."/>
            <person name="Vaughn R."/>
            <person name="Liu B."/>
            <person name="Li W."/>
            <person name="Simpson S."/>
            <person name="Scheffler B."/>
            <person name="Saski C."/>
            <person name="Grover C."/>
            <person name="Hu G."/>
            <person name="Conover J."/>
            <person name="Carlson J."/>
            <person name="Shu S."/>
            <person name="Boston L."/>
            <person name="Williams M."/>
            <person name="Peterson D."/>
            <person name="Mcgee K."/>
            <person name="Jones D."/>
            <person name="Wendel J."/>
            <person name="Stelly D."/>
            <person name="Grimwood J."/>
            <person name="Schmutz J."/>
        </authorList>
    </citation>
    <scope>NUCLEOTIDE SEQUENCE [LARGE SCALE GENOMIC DNA]</scope>
    <source>
        <strain evidence="7">1808015.09</strain>
    </source>
</reference>
<evidence type="ECO:0000256" key="1">
    <source>
        <dbReference type="ARBA" id="ARBA00004141"/>
    </source>
</evidence>
<dbReference type="AlphaFoldDB" id="A0A5D2BK36"/>
<dbReference type="Proteomes" id="UP000323506">
    <property type="component" value="Chromosome D08"/>
</dbReference>
<evidence type="ECO:0008006" key="9">
    <source>
        <dbReference type="Google" id="ProtNLM"/>
    </source>
</evidence>
<gene>
    <name evidence="7" type="ORF">ES288_D08G150700v1</name>
</gene>
<feature type="transmembrane region" description="Helical" evidence="6">
    <location>
        <begin position="54"/>
        <end position="74"/>
    </location>
</feature>
<keyword evidence="8" id="KW-1185">Reference proteome</keyword>
<dbReference type="GO" id="GO:0016020">
    <property type="term" value="C:membrane"/>
    <property type="evidence" value="ECO:0007669"/>
    <property type="project" value="UniProtKB-SubCell"/>
</dbReference>
<keyword evidence="4 6" id="KW-1133">Transmembrane helix</keyword>
<keyword evidence="5 6" id="KW-0472">Membrane</keyword>
<organism evidence="7 8">
    <name type="scientific">Gossypium darwinii</name>
    <name type="common">Darwin's cotton</name>
    <name type="synonym">Gossypium barbadense var. darwinii</name>
    <dbReference type="NCBI Taxonomy" id="34276"/>
    <lineage>
        <taxon>Eukaryota</taxon>
        <taxon>Viridiplantae</taxon>
        <taxon>Streptophyta</taxon>
        <taxon>Embryophyta</taxon>
        <taxon>Tracheophyta</taxon>
        <taxon>Spermatophyta</taxon>
        <taxon>Magnoliopsida</taxon>
        <taxon>eudicotyledons</taxon>
        <taxon>Gunneridae</taxon>
        <taxon>Pentapetalae</taxon>
        <taxon>rosids</taxon>
        <taxon>malvids</taxon>
        <taxon>Malvales</taxon>
        <taxon>Malvaceae</taxon>
        <taxon>Malvoideae</taxon>
        <taxon>Gossypium</taxon>
    </lineage>
</organism>
<evidence type="ECO:0000313" key="8">
    <source>
        <dbReference type="Proteomes" id="UP000323506"/>
    </source>
</evidence>
<protein>
    <recommendedName>
        <fullName evidence="9">NADH:quinone oxidoreductase/Mrp antiporter membrane subunit domain-containing protein</fullName>
    </recommendedName>
</protein>
<evidence type="ECO:0000313" key="7">
    <source>
        <dbReference type="EMBL" id="TYG57537.1"/>
    </source>
</evidence>
<dbReference type="EMBL" id="CM017708">
    <property type="protein sequence ID" value="TYG57537.1"/>
    <property type="molecule type" value="Genomic_DNA"/>
</dbReference>
<evidence type="ECO:0000256" key="3">
    <source>
        <dbReference type="ARBA" id="ARBA00022692"/>
    </source>
</evidence>
<feature type="transmembrane region" description="Helical" evidence="6">
    <location>
        <begin position="26"/>
        <end position="48"/>
    </location>
</feature>
<evidence type="ECO:0000256" key="2">
    <source>
        <dbReference type="ARBA" id="ARBA00022448"/>
    </source>
</evidence>
<keyword evidence="3 6" id="KW-0812">Transmembrane</keyword>